<feature type="compositionally biased region" description="Basic residues" evidence="1">
    <location>
        <begin position="116"/>
        <end position="130"/>
    </location>
</feature>
<accession>A0A2H0YM91</accession>
<evidence type="ECO:0000313" key="3">
    <source>
        <dbReference type="Proteomes" id="UP000230088"/>
    </source>
</evidence>
<dbReference type="Proteomes" id="UP000230088">
    <property type="component" value="Unassembled WGS sequence"/>
</dbReference>
<dbReference type="InterPro" id="IPR003489">
    <property type="entry name" value="RHF/RaiA"/>
</dbReference>
<evidence type="ECO:0000256" key="1">
    <source>
        <dbReference type="SAM" id="MobiDB-lite"/>
    </source>
</evidence>
<dbReference type="NCBIfam" id="TIGR00741">
    <property type="entry name" value="yfiA"/>
    <property type="match status" value="1"/>
</dbReference>
<dbReference type="Pfam" id="PF02482">
    <property type="entry name" value="Ribosomal_S30AE"/>
    <property type="match status" value="1"/>
</dbReference>
<feature type="region of interest" description="Disordered" evidence="1">
    <location>
        <begin position="110"/>
        <end position="137"/>
    </location>
</feature>
<dbReference type="InterPro" id="IPR036567">
    <property type="entry name" value="RHF-like"/>
</dbReference>
<name>A0A2H0YM91_9BACT</name>
<dbReference type="AlphaFoldDB" id="A0A2H0YM91"/>
<proteinExistence type="predicted"/>
<dbReference type="Gene3D" id="3.30.160.100">
    <property type="entry name" value="Ribosome hibernation promotion factor-like"/>
    <property type="match status" value="1"/>
</dbReference>
<dbReference type="EMBL" id="PEYD01000044">
    <property type="protein sequence ID" value="PIS39369.1"/>
    <property type="molecule type" value="Genomic_DNA"/>
</dbReference>
<organism evidence="2 3">
    <name type="scientific">Candidatus Nealsonbacteria bacterium CG08_land_8_20_14_0_20_38_20</name>
    <dbReference type="NCBI Taxonomy" id="1974705"/>
    <lineage>
        <taxon>Bacteria</taxon>
        <taxon>Candidatus Nealsoniibacteriota</taxon>
    </lineage>
</organism>
<evidence type="ECO:0000313" key="2">
    <source>
        <dbReference type="EMBL" id="PIS39369.1"/>
    </source>
</evidence>
<gene>
    <name evidence="2" type="primary">raiA</name>
    <name evidence="2" type="ORF">COT33_02310</name>
</gene>
<reference evidence="3" key="1">
    <citation type="submission" date="2017-09" db="EMBL/GenBank/DDBJ databases">
        <title>Depth-based differentiation of microbial function through sediment-hosted aquifers and enrichment of novel symbionts in the deep terrestrial subsurface.</title>
        <authorList>
            <person name="Probst A.J."/>
            <person name="Ladd B."/>
            <person name="Jarett J.K."/>
            <person name="Geller-Mcgrath D.E."/>
            <person name="Sieber C.M.K."/>
            <person name="Emerson J.B."/>
            <person name="Anantharaman K."/>
            <person name="Thomas B.C."/>
            <person name="Malmstrom R."/>
            <person name="Stieglmeier M."/>
            <person name="Klingl A."/>
            <person name="Woyke T."/>
            <person name="Ryan C.M."/>
            <person name="Banfield J.F."/>
        </authorList>
    </citation>
    <scope>NUCLEOTIDE SEQUENCE [LARGE SCALE GENOMIC DNA]</scope>
</reference>
<dbReference type="SUPFAM" id="SSF69754">
    <property type="entry name" value="Ribosome binding protein Y (YfiA homologue)"/>
    <property type="match status" value="1"/>
</dbReference>
<dbReference type="CDD" id="cd00552">
    <property type="entry name" value="RaiA"/>
    <property type="match status" value="1"/>
</dbReference>
<protein>
    <submittedName>
        <fullName evidence="2">Ribosomal subunit interface protein</fullName>
    </submittedName>
</protein>
<comment type="caution">
    <text evidence="2">The sequence shown here is derived from an EMBL/GenBank/DDBJ whole genome shotgun (WGS) entry which is preliminary data.</text>
</comment>
<sequence>MKIVIKTTNIKLDQALEDFIERKINDLEKFAKVFQGEEYFNGYYGKGKPRVEAWVEIGKETLHHKKGPYFYTECQMRFPGRSLRSTANSPDLRLAICEVKDKLQRQLKQYKEKAGAKTKKGQRSPKKIKKEAKEEGR</sequence>